<dbReference type="PRINTS" id="PR01713">
    <property type="entry name" value="NUCEPIMERASE"/>
</dbReference>
<proteinExistence type="predicted"/>
<feature type="domain" description="NAD-dependent epimerase/dehydratase" evidence="1">
    <location>
        <begin position="15"/>
        <end position="253"/>
    </location>
</feature>
<dbReference type="RefSeq" id="WP_051776529.1">
    <property type="nucleotide sequence ID" value="NZ_BSRX01000004.1"/>
</dbReference>
<accession>A0A9W6UM72</accession>
<organism evidence="2 3">
    <name type="scientific">Kitasatospora phosalacinea</name>
    <dbReference type="NCBI Taxonomy" id="2065"/>
    <lineage>
        <taxon>Bacteria</taxon>
        <taxon>Bacillati</taxon>
        <taxon>Actinomycetota</taxon>
        <taxon>Actinomycetes</taxon>
        <taxon>Kitasatosporales</taxon>
        <taxon>Streptomycetaceae</taxon>
        <taxon>Kitasatospora</taxon>
    </lineage>
</organism>
<dbReference type="PANTHER" id="PTHR43245:SF13">
    <property type="entry name" value="UDP-D-APIOSE_UDP-D-XYLOSE SYNTHASE 2"/>
    <property type="match status" value="1"/>
</dbReference>
<dbReference type="EMBL" id="BSRX01000004">
    <property type="protein sequence ID" value="GLW52903.1"/>
    <property type="molecule type" value="Genomic_DNA"/>
</dbReference>
<protein>
    <submittedName>
        <fullName evidence="2">UDP-glucose epimerase YtcB</fullName>
    </submittedName>
</protein>
<dbReference type="InterPro" id="IPR050177">
    <property type="entry name" value="Lipid_A_modif_metabolic_enz"/>
</dbReference>
<reference evidence="2" key="1">
    <citation type="submission" date="2023-02" db="EMBL/GenBank/DDBJ databases">
        <title>Kitasatospora phosalacinea NBRC 14362.</title>
        <authorList>
            <person name="Ichikawa N."/>
            <person name="Sato H."/>
            <person name="Tonouchi N."/>
        </authorList>
    </citation>
    <scope>NUCLEOTIDE SEQUENCE</scope>
    <source>
        <strain evidence="2">NBRC 14362</strain>
    </source>
</reference>
<dbReference type="PANTHER" id="PTHR43245">
    <property type="entry name" value="BIFUNCTIONAL POLYMYXIN RESISTANCE PROTEIN ARNA"/>
    <property type="match status" value="1"/>
</dbReference>
<dbReference type="InterPro" id="IPR001509">
    <property type="entry name" value="Epimerase_deHydtase"/>
</dbReference>
<dbReference type="Pfam" id="PF01370">
    <property type="entry name" value="Epimerase"/>
    <property type="match status" value="1"/>
</dbReference>
<evidence type="ECO:0000313" key="2">
    <source>
        <dbReference type="EMBL" id="GLW52903.1"/>
    </source>
</evidence>
<sequence length="330" mass="33960">MQHKATPGRAPSRAVVTGAAGFIGSHLVDALLGEGAAVIGVDRRDPRTDPGAAANLAGALDHPGFTFVAADLRTCPLTALFLQADAVFHLAALPGVRSSWGDRFAEYTACNVFATERVLAACEDVRVPRLVYASSSSVYGTTSGGATGEEIVPNPESPYAISKLAGEQLCLAHAGKATSTVTAVALRLFTVYGPRQRDDMLIGRALTAALGGPALNLYGEGSQRRDFTYVGDVVRAAIAAATAPIGTTVLNIGTGVTTTVLNVLAAVEELTGRPVSVNRLPAQAGDVEATLADNSRAADLLGWKPRTALAQGVSRQLAHLNANSPQPVGA</sequence>
<dbReference type="Proteomes" id="UP001165143">
    <property type="component" value="Unassembled WGS sequence"/>
</dbReference>
<dbReference type="SUPFAM" id="SSF51735">
    <property type="entry name" value="NAD(P)-binding Rossmann-fold domains"/>
    <property type="match status" value="1"/>
</dbReference>
<evidence type="ECO:0000313" key="3">
    <source>
        <dbReference type="Proteomes" id="UP001165143"/>
    </source>
</evidence>
<evidence type="ECO:0000259" key="1">
    <source>
        <dbReference type="Pfam" id="PF01370"/>
    </source>
</evidence>
<dbReference type="AlphaFoldDB" id="A0A9W6UM72"/>
<gene>
    <name evidence="2" type="primary">ytcB</name>
    <name evidence="2" type="ORF">Kpho01_09140</name>
</gene>
<comment type="caution">
    <text evidence="2">The sequence shown here is derived from an EMBL/GenBank/DDBJ whole genome shotgun (WGS) entry which is preliminary data.</text>
</comment>
<dbReference type="Gene3D" id="3.40.50.720">
    <property type="entry name" value="NAD(P)-binding Rossmann-like Domain"/>
    <property type="match status" value="1"/>
</dbReference>
<dbReference type="OrthoDB" id="9801785at2"/>
<name>A0A9W6UM72_9ACTN</name>
<dbReference type="InterPro" id="IPR036291">
    <property type="entry name" value="NAD(P)-bd_dom_sf"/>
</dbReference>